<evidence type="ECO:0000256" key="9">
    <source>
        <dbReference type="ARBA" id="ARBA00023264"/>
    </source>
</evidence>
<comment type="subunit">
    <text evidence="10">Probably interacts with PlsX.</text>
</comment>
<keyword evidence="6 10" id="KW-0443">Lipid metabolism</keyword>
<name>A0A395LXI6_9BACT</name>
<dbReference type="AlphaFoldDB" id="A0A395LXI6"/>
<evidence type="ECO:0000256" key="3">
    <source>
        <dbReference type="ARBA" id="ARBA00022679"/>
    </source>
</evidence>
<dbReference type="Proteomes" id="UP000266389">
    <property type="component" value="Unassembled WGS sequence"/>
</dbReference>
<evidence type="ECO:0000256" key="2">
    <source>
        <dbReference type="ARBA" id="ARBA00022516"/>
    </source>
</evidence>
<keyword evidence="5 10" id="KW-1133">Transmembrane helix</keyword>
<dbReference type="UniPathway" id="UPA00085"/>
<comment type="similarity">
    <text evidence="10">Belongs to the PlsY family.</text>
</comment>
<evidence type="ECO:0000256" key="10">
    <source>
        <dbReference type="HAMAP-Rule" id="MF_01043"/>
    </source>
</evidence>
<evidence type="ECO:0000256" key="1">
    <source>
        <dbReference type="ARBA" id="ARBA00022475"/>
    </source>
</evidence>
<comment type="catalytic activity">
    <reaction evidence="10">
        <text>an acyl phosphate + sn-glycerol 3-phosphate = a 1-acyl-sn-glycero-3-phosphate + phosphate</text>
        <dbReference type="Rhea" id="RHEA:34075"/>
        <dbReference type="ChEBI" id="CHEBI:43474"/>
        <dbReference type="ChEBI" id="CHEBI:57597"/>
        <dbReference type="ChEBI" id="CHEBI:57970"/>
        <dbReference type="ChEBI" id="CHEBI:59918"/>
        <dbReference type="EC" id="2.3.1.275"/>
    </reaction>
</comment>
<comment type="caution">
    <text evidence="11">The sequence shown here is derived from an EMBL/GenBank/DDBJ whole genome shotgun (WGS) entry which is preliminary data.</text>
</comment>
<evidence type="ECO:0000313" key="12">
    <source>
        <dbReference type="Proteomes" id="UP000266389"/>
    </source>
</evidence>
<reference evidence="11 12" key="1">
    <citation type="journal article" date="2011" name="ISME J.">
        <title>Community ecology of hot spring cyanobacterial mats: predominant populations and their functional potential.</title>
        <authorList>
            <person name="Klatt C.G."/>
            <person name="Wood J.M."/>
            <person name="Rusch D.B."/>
            <person name="Bateson M.M."/>
            <person name="Hamamura N."/>
            <person name="Heidelberg J.F."/>
            <person name="Grossman A.R."/>
            <person name="Bhaya D."/>
            <person name="Cohan F.M."/>
            <person name="Kuhl M."/>
            <person name="Bryant D.A."/>
            <person name="Ward D.M."/>
        </authorList>
    </citation>
    <scope>NUCLEOTIDE SEQUENCE [LARGE SCALE GENOMIC DNA]</scope>
    <source>
        <strain evidence="11">OS</strain>
    </source>
</reference>
<evidence type="ECO:0000313" key="11">
    <source>
        <dbReference type="EMBL" id="RFM22828.1"/>
    </source>
</evidence>
<keyword evidence="11" id="KW-0012">Acyltransferase</keyword>
<dbReference type="SMART" id="SM01207">
    <property type="entry name" value="G3P_acyltransf"/>
    <property type="match status" value="1"/>
</dbReference>
<keyword evidence="2 10" id="KW-0444">Lipid biosynthesis</keyword>
<evidence type="ECO:0000256" key="5">
    <source>
        <dbReference type="ARBA" id="ARBA00022989"/>
    </source>
</evidence>
<comment type="function">
    <text evidence="10">Catalyzes the transfer of an acyl group from acyl-phosphate (acyl-PO(4)) to glycerol-3-phosphate (G3P) to form lysophosphatidic acid (LPA). This enzyme utilizes acyl-phosphate as fatty acyl donor, but not acyl-CoA or acyl-ACP.</text>
</comment>
<evidence type="ECO:0000256" key="6">
    <source>
        <dbReference type="ARBA" id="ARBA00023098"/>
    </source>
</evidence>
<keyword evidence="8 10" id="KW-0594">Phospholipid biosynthesis</keyword>
<keyword evidence="4 10" id="KW-0812">Transmembrane</keyword>
<dbReference type="GO" id="GO:0008654">
    <property type="term" value="P:phospholipid biosynthetic process"/>
    <property type="evidence" value="ECO:0007669"/>
    <property type="project" value="UniProtKB-UniRule"/>
</dbReference>
<feature type="transmembrane region" description="Helical" evidence="10">
    <location>
        <begin position="6"/>
        <end position="27"/>
    </location>
</feature>
<evidence type="ECO:0000256" key="7">
    <source>
        <dbReference type="ARBA" id="ARBA00023136"/>
    </source>
</evidence>
<keyword evidence="9 10" id="KW-1208">Phospholipid metabolism</keyword>
<dbReference type="HAMAP" id="MF_01043">
    <property type="entry name" value="PlsY"/>
    <property type="match status" value="1"/>
</dbReference>
<feature type="transmembrane region" description="Helical" evidence="10">
    <location>
        <begin position="90"/>
        <end position="109"/>
    </location>
</feature>
<dbReference type="PANTHER" id="PTHR30309:SF0">
    <property type="entry name" value="GLYCEROL-3-PHOSPHATE ACYLTRANSFERASE-RELATED"/>
    <property type="match status" value="1"/>
</dbReference>
<dbReference type="EC" id="2.3.1.275" evidence="10"/>
<dbReference type="Pfam" id="PF02660">
    <property type="entry name" value="G3P_acyltransf"/>
    <property type="match status" value="1"/>
</dbReference>
<keyword evidence="1 10" id="KW-1003">Cell membrane</keyword>
<gene>
    <name evidence="10" type="primary">plsY</name>
    <name evidence="11" type="ORF">D0433_14065</name>
</gene>
<evidence type="ECO:0000256" key="4">
    <source>
        <dbReference type="ARBA" id="ARBA00022692"/>
    </source>
</evidence>
<proteinExistence type="inferred from homology"/>
<keyword evidence="7 10" id="KW-0472">Membrane</keyword>
<dbReference type="EMBL" id="PHFL01000073">
    <property type="protein sequence ID" value="RFM22828.1"/>
    <property type="molecule type" value="Genomic_DNA"/>
</dbReference>
<sequence length="235" mass="25488">MLSIATILVVSYLIGSIPTSIILSKWLKGIDIRQYGSGNAGGTNAFRVLGWKAGLLVTLVDMFKGIVVVLWVVGFFTYNQLDKLPEMNKVVLQLLAGTAAVIGHVYTIFADFRGGKGVSTAAGIMFGIAPVTMAITMAIFFIIMLVSRYVSVASMLAALCFPLIVALRKHLVGTDGIDYEVHLFGASHLIHDSLDVNLIIVGSAIALGIIYTHRSNIQRLRLGTENRVNFFSKQK</sequence>
<dbReference type="NCBIfam" id="TIGR00023">
    <property type="entry name" value="glycerol-3-phosphate 1-O-acyltransferase PlsY"/>
    <property type="match status" value="1"/>
</dbReference>
<feature type="transmembrane region" description="Helical" evidence="10">
    <location>
        <begin position="121"/>
        <end position="143"/>
    </location>
</feature>
<organism evidence="11 12">
    <name type="scientific">Candidatus Thermochlorobacter aerophilus</name>
    <dbReference type="NCBI Taxonomy" id="1868324"/>
    <lineage>
        <taxon>Bacteria</taxon>
        <taxon>Pseudomonadati</taxon>
        <taxon>Chlorobiota</taxon>
        <taxon>Chlorobiia</taxon>
        <taxon>Chlorobiales</taxon>
        <taxon>Candidatus Thermochlorobacteriaceae</taxon>
        <taxon>Candidatus Thermochlorobacter</taxon>
    </lineage>
</organism>
<feature type="transmembrane region" description="Helical" evidence="10">
    <location>
        <begin position="55"/>
        <end position="78"/>
    </location>
</feature>
<dbReference type="GO" id="GO:0005886">
    <property type="term" value="C:plasma membrane"/>
    <property type="evidence" value="ECO:0007669"/>
    <property type="project" value="UniProtKB-SubCell"/>
</dbReference>
<protein>
    <recommendedName>
        <fullName evidence="10">Glycerol-3-phosphate acyltransferase</fullName>
    </recommendedName>
    <alternativeName>
        <fullName evidence="10">Acyl-PO4 G3P acyltransferase</fullName>
    </alternativeName>
    <alternativeName>
        <fullName evidence="10">Acyl-phosphate--glycerol-3-phosphate acyltransferase</fullName>
    </alternativeName>
    <alternativeName>
        <fullName evidence="10">G3P acyltransferase</fullName>
        <shortName evidence="10">GPAT</shortName>
        <ecNumber evidence="10">2.3.1.275</ecNumber>
    </alternativeName>
    <alternativeName>
        <fullName evidence="10">Lysophosphatidic acid synthase</fullName>
        <shortName evidence="10">LPA synthase</shortName>
    </alternativeName>
</protein>
<comment type="pathway">
    <text evidence="10">Lipid metabolism; phospholipid metabolism.</text>
</comment>
<dbReference type="PANTHER" id="PTHR30309">
    <property type="entry name" value="INNER MEMBRANE PROTEIN YGIH"/>
    <property type="match status" value="1"/>
</dbReference>
<dbReference type="InterPro" id="IPR003811">
    <property type="entry name" value="G3P_acylTferase_PlsY"/>
</dbReference>
<comment type="subcellular location">
    <subcellularLocation>
        <location evidence="10">Cell membrane</location>
        <topology evidence="10">Multi-pass membrane protein</topology>
    </subcellularLocation>
</comment>
<dbReference type="GO" id="GO:0043772">
    <property type="term" value="F:acyl-phosphate glycerol-3-phosphate acyltransferase activity"/>
    <property type="evidence" value="ECO:0007669"/>
    <property type="project" value="UniProtKB-UniRule"/>
</dbReference>
<keyword evidence="3 10" id="KW-0808">Transferase</keyword>
<accession>A0A395LXI6</accession>
<evidence type="ECO:0000256" key="8">
    <source>
        <dbReference type="ARBA" id="ARBA00023209"/>
    </source>
</evidence>